<dbReference type="InterPro" id="IPR016966">
    <property type="entry name" value="Thiamin_pyrophosphokinase_euk"/>
</dbReference>
<sequence>MENRLLCSRFLSSHGISAQDHLAVVLLNWTLPQLTPRLWHTATLRVCADGGANRLYDELPGMLPGESAEAVRAQYLPTAIQGDLDSIRPDVVDFYRRHGVPVHDLSGDQDSTDLQKCIAYVRQHAKEQNLELRHLTLAALGALGGRLDHSLSSLSTLHTHRDLNLVLLGDGNLARLVPAGRCTIRPDRSLEGPSCGLVPCGGPAVATSSGLRWNLHDTEMRIGALVSTSNLIADDEVVVESDADLVWTTQLKVQHS</sequence>
<dbReference type="EC" id="2.7.6.2" evidence="8"/>
<dbReference type="InterPro" id="IPR007371">
    <property type="entry name" value="TPK_catalytic"/>
</dbReference>
<dbReference type="Pfam" id="PF04263">
    <property type="entry name" value="TPK_catalytic"/>
    <property type="match status" value="1"/>
</dbReference>
<dbReference type="PANTHER" id="PTHR13622">
    <property type="entry name" value="THIAMIN PYROPHOSPHOKINASE"/>
    <property type="match status" value="1"/>
</dbReference>
<keyword evidence="5 8" id="KW-0418">Kinase</keyword>
<name>A0A9D4TWE9_CHLVU</name>
<dbReference type="GO" id="GO:0030975">
    <property type="term" value="F:thiamine binding"/>
    <property type="evidence" value="ECO:0007669"/>
    <property type="project" value="UniProtKB-UniRule"/>
</dbReference>
<keyword evidence="6 8" id="KW-0067">ATP-binding</keyword>
<evidence type="ECO:0000256" key="1">
    <source>
        <dbReference type="ARBA" id="ARBA00005078"/>
    </source>
</evidence>
<dbReference type="Pfam" id="PF04265">
    <property type="entry name" value="TPK_B1_binding"/>
    <property type="match status" value="1"/>
</dbReference>
<dbReference type="AlphaFoldDB" id="A0A9D4TWE9"/>
<dbReference type="GO" id="GO:0005524">
    <property type="term" value="F:ATP binding"/>
    <property type="evidence" value="ECO:0007669"/>
    <property type="project" value="UniProtKB-UniRule"/>
</dbReference>
<proteinExistence type="inferred from homology"/>
<dbReference type="EMBL" id="SIDB01000002">
    <property type="protein sequence ID" value="KAI3436160.1"/>
    <property type="molecule type" value="Genomic_DNA"/>
</dbReference>
<comment type="catalytic activity">
    <reaction evidence="8">
        <text>thiamine + ATP = thiamine diphosphate + AMP + H(+)</text>
        <dbReference type="Rhea" id="RHEA:11576"/>
        <dbReference type="ChEBI" id="CHEBI:15378"/>
        <dbReference type="ChEBI" id="CHEBI:18385"/>
        <dbReference type="ChEBI" id="CHEBI:30616"/>
        <dbReference type="ChEBI" id="CHEBI:58937"/>
        <dbReference type="ChEBI" id="CHEBI:456215"/>
    </reaction>
</comment>
<dbReference type="NCBIfam" id="TIGR01378">
    <property type="entry name" value="thi_PPkinase"/>
    <property type="match status" value="1"/>
</dbReference>
<dbReference type="Gene3D" id="3.40.50.10240">
    <property type="entry name" value="Thiamin pyrophosphokinase, catalytic domain"/>
    <property type="match status" value="1"/>
</dbReference>
<evidence type="ECO:0000256" key="5">
    <source>
        <dbReference type="ARBA" id="ARBA00022777"/>
    </source>
</evidence>
<evidence type="ECO:0000256" key="7">
    <source>
        <dbReference type="ARBA" id="ARBA00025120"/>
    </source>
</evidence>
<dbReference type="GO" id="GO:0016301">
    <property type="term" value="F:kinase activity"/>
    <property type="evidence" value="ECO:0007669"/>
    <property type="project" value="UniProtKB-UniRule"/>
</dbReference>
<protein>
    <recommendedName>
        <fullName evidence="8">Thiamine pyrophosphokinase</fullName>
        <ecNumber evidence="8">2.7.6.2</ecNumber>
    </recommendedName>
</protein>
<evidence type="ECO:0000313" key="10">
    <source>
        <dbReference type="EMBL" id="KAI3436160.1"/>
    </source>
</evidence>
<dbReference type="PIRSF" id="PIRSF031057">
    <property type="entry name" value="Thiamin_pyrophosphokinase"/>
    <property type="match status" value="1"/>
</dbReference>
<evidence type="ECO:0000256" key="2">
    <source>
        <dbReference type="ARBA" id="ARBA00006785"/>
    </source>
</evidence>
<comment type="function">
    <text evidence="7">Catalyzes the phosphorylation of thiamine to thiamine pyrophosphate (TPP). TPP is an active cofactor for enzymes involved in glycolysis and energy production. Plant leaves require high levels of TPP for photosynthesis and carbohydrate metabolism.</text>
</comment>
<gene>
    <name evidence="10" type="ORF">D9Q98_002217</name>
</gene>
<evidence type="ECO:0000256" key="4">
    <source>
        <dbReference type="ARBA" id="ARBA00022741"/>
    </source>
</evidence>
<keyword evidence="4 8" id="KW-0547">Nucleotide-binding</keyword>
<accession>A0A9D4TWE9</accession>
<dbReference type="PANTHER" id="PTHR13622:SF8">
    <property type="entry name" value="THIAMIN PYROPHOSPHOKINASE 1"/>
    <property type="match status" value="1"/>
</dbReference>
<evidence type="ECO:0000256" key="3">
    <source>
        <dbReference type="ARBA" id="ARBA00022679"/>
    </source>
</evidence>
<dbReference type="InterPro" id="IPR036371">
    <property type="entry name" value="TPK_B1-bd_sf"/>
</dbReference>
<reference evidence="10" key="1">
    <citation type="journal article" date="2019" name="Plant J.">
        <title>Chlorella vulgaris genome assembly and annotation reveals the molecular basis for metabolic acclimation to high light conditions.</title>
        <authorList>
            <person name="Cecchin M."/>
            <person name="Marcolungo L."/>
            <person name="Rossato M."/>
            <person name="Girolomoni L."/>
            <person name="Cosentino E."/>
            <person name="Cuine S."/>
            <person name="Li-Beisson Y."/>
            <person name="Delledonne M."/>
            <person name="Ballottari M."/>
        </authorList>
    </citation>
    <scope>NUCLEOTIDE SEQUENCE</scope>
    <source>
        <strain evidence="10">211/11P</strain>
    </source>
</reference>
<dbReference type="GO" id="GO:0006772">
    <property type="term" value="P:thiamine metabolic process"/>
    <property type="evidence" value="ECO:0007669"/>
    <property type="project" value="InterPro"/>
</dbReference>
<feature type="domain" description="Thiamin pyrophosphokinase thiamin-binding" evidence="9">
    <location>
        <begin position="180"/>
        <end position="245"/>
    </location>
</feature>
<evidence type="ECO:0000256" key="6">
    <source>
        <dbReference type="ARBA" id="ARBA00022840"/>
    </source>
</evidence>
<dbReference type="SUPFAM" id="SSF63862">
    <property type="entry name" value="Thiamin pyrophosphokinase, substrate-binding domain"/>
    <property type="match status" value="1"/>
</dbReference>
<dbReference type="CDD" id="cd07995">
    <property type="entry name" value="TPK"/>
    <property type="match status" value="1"/>
</dbReference>
<dbReference type="FunFam" id="2.60.120.320:FF:000001">
    <property type="entry name" value="Thiamine pyrophosphokinase"/>
    <property type="match status" value="1"/>
</dbReference>
<dbReference type="Proteomes" id="UP001055712">
    <property type="component" value="Unassembled WGS sequence"/>
</dbReference>
<dbReference type="GO" id="GO:0004788">
    <property type="term" value="F:thiamine diphosphokinase activity"/>
    <property type="evidence" value="ECO:0007669"/>
    <property type="project" value="UniProtKB-UniRule"/>
</dbReference>
<dbReference type="InterPro" id="IPR006282">
    <property type="entry name" value="Thi_PPkinase"/>
</dbReference>
<comment type="pathway">
    <text evidence="1 8">Cofactor biosynthesis; thiamine diphosphate biosynthesis; thiamine diphosphate from thiamine: step 1/1.</text>
</comment>
<dbReference type="GO" id="GO:0009229">
    <property type="term" value="P:thiamine diphosphate biosynthetic process"/>
    <property type="evidence" value="ECO:0007669"/>
    <property type="project" value="UniProtKB-UniRule"/>
</dbReference>
<dbReference type="Gene3D" id="2.60.120.320">
    <property type="entry name" value="Thiamin pyrophosphokinase, thiamin-binding domain"/>
    <property type="match status" value="1"/>
</dbReference>
<evidence type="ECO:0000256" key="8">
    <source>
        <dbReference type="PIRNR" id="PIRNR031057"/>
    </source>
</evidence>
<reference evidence="10" key="2">
    <citation type="submission" date="2020-11" db="EMBL/GenBank/DDBJ databases">
        <authorList>
            <person name="Cecchin M."/>
            <person name="Marcolungo L."/>
            <person name="Rossato M."/>
            <person name="Girolomoni L."/>
            <person name="Cosentino E."/>
            <person name="Cuine S."/>
            <person name="Li-Beisson Y."/>
            <person name="Delledonne M."/>
            <person name="Ballottari M."/>
        </authorList>
    </citation>
    <scope>NUCLEOTIDE SEQUENCE</scope>
    <source>
        <strain evidence="10">211/11P</strain>
        <tissue evidence="10">Whole cell</tissue>
    </source>
</reference>
<organism evidence="10 11">
    <name type="scientific">Chlorella vulgaris</name>
    <name type="common">Green alga</name>
    <dbReference type="NCBI Taxonomy" id="3077"/>
    <lineage>
        <taxon>Eukaryota</taxon>
        <taxon>Viridiplantae</taxon>
        <taxon>Chlorophyta</taxon>
        <taxon>core chlorophytes</taxon>
        <taxon>Trebouxiophyceae</taxon>
        <taxon>Chlorellales</taxon>
        <taxon>Chlorellaceae</taxon>
        <taxon>Chlorella clade</taxon>
        <taxon>Chlorella</taxon>
    </lineage>
</organism>
<keyword evidence="3 8" id="KW-0808">Transferase</keyword>
<dbReference type="InterPro" id="IPR007373">
    <property type="entry name" value="Thiamin_PyroPKinase_B1-bd"/>
</dbReference>
<dbReference type="SUPFAM" id="SSF63999">
    <property type="entry name" value="Thiamin pyrophosphokinase, catalytic domain"/>
    <property type="match status" value="1"/>
</dbReference>
<keyword evidence="11" id="KW-1185">Reference proteome</keyword>
<evidence type="ECO:0000313" key="11">
    <source>
        <dbReference type="Proteomes" id="UP001055712"/>
    </source>
</evidence>
<dbReference type="OrthoDB" id="25149at2759"/>
<dbReference type="SMART" id="SM00983">
    <property type="entry name" value="TPK_B1_binding"/>
    <property type="match status" value="1"/>
</dbReference>
<evidence type="ECO:0000259" key="9">
    <source>
        <dbReference type="SMART" id="SM00983"/>
    </source>
</evidence>
<dbReference type="InterPro" id="IPR036759">
    <property type="entry name" value="TPK_catalytic_sf"/>
</dbReference>
<comment type="caution">
    <text evidence="10">The sequence shown here is derived from an EMBL/GenBank/DDBJ whole genome shotgun (WGS) entry which is preliminary data.</text>
</comment>
<comment type="similarity">
    <text evidence="2 8">Belongs to the thiamine pyrophosphokinase family.</text>
</comment>